<gene>
    <name evidence="2" type="ORF">OXX778_LOCUS19878</name>
</gene>
<dbReference type="PANTHER" id="PTHR33444">
    <property type="entry name" value="SI:DKEY-19B23.12-RELATED"/>
    <property type="match status" value="1"/>
</dbReference>
<keyword evidence="1" id="KW-0472">Membrane</keyword>
<evidence type="ECO:0000256" key="1">
    <source>
        <dbReference type="SAM" id="Phobius"/>
    </source>
</evidence>
<dbReference type="Proteomes" id="UP000663879">
    <property type="component" value="Unassembled WGS sequence"/>
</dbReference>
<keyword evidence="1" id="KW-0812">Transmembrane</keyword>
<feature type="transmembrane region" description="Helical" evidence="1">
    <location>
        <begin position="21"/>
        <end position="43"/>
    </location>
</feature>
<sequence length="206" mass="24231">MDYIETDFEFIKKKLIRLFDSVLFAIFLGVLIVIQIATAYIGIQNLMNCPIQPKIPVYLFIFGSFGLVKILNVFYEIWKRSKKEQLEQSNILGTSGYDHGMHSERDSNGARVVDALISLFLLIWFIVGNYWVISIWKPNFIQPPEIDSHKWCEETVYMSAVFQLILFYALIFLFLLVIFFLFISSRLKHYRLMKKYLEEASENVKV</sequence>
<proteinExistence type="predicted"/>
<dbReference type="OrthoDB" id="6157510at2759"/>
<keyword evidence="3" id="KW-1185">Reference proteome</keyword>
<dbReference type="PANTHER" id="PTHR33444:SF7">
    <property type="entry name" value="TRANSMEMBRANE PROTEIN 272"/>
    <property type="match status" value="1"/>
</dbReference>
<name>A0A814M5A5_9BILA</name>
<reference evidence="2" key="1">
    <citation type="submission" date="2021-02" db="EMBL/GenBank/DDBJ databases">
        <authorList>
            <person name="Nowell W R."/>
        </authorList>
    </citation>
    <scope>NUCLEOTIDE SEQUENCE</scope>
    <source>
        <strain evidence="2">Ploen Becks lab</strain>
    </source>
</reference>
<protein>
    <submittedName>
        <fullName evidence="2">Uncharacterized protein</fullName>
    </submittedName>
</protein>
<feature type="transmembrane region" description="Helical" evidence="1">
    <location>
        <begin position="55"/>
        <end position="75"/>
    </location>
</feature>
<dbReference type="EMBL" id="CAJNOC010006272">
    <property type="protein sequence ID" value="CAF1074160.1"/>
    <property type="molecule type" value="Genomic_DNA"/>
</dbReference>
<dbReference type="AlphaFoldDB" id="A0A814M5A5"/>
<accession>A0A814M5A5</accession>
<organism evidence="2 3">
    <name type="scientific">Brachionus calyciflorus</name>
    <dbReference type="NCBI Taxonomy" id="104777"/>
    <lineage>
        <taxon>Eukaryota</taxon>
        <taxon>Metazoa</taxon>
        <taxon>Spiralia</taxon>
        <taxon>Gnathifera</taxon>
        <taxon>Rotifera</taxon>
        <taxon>Eurotatoria</taxon>
        <taxon>Monogononta</taxon>
        <taxon>Pseudotrocha</taxon>
        <taxon>Ploima</taxon>
        <taxon>Brachionidae</taxon>
        <taxon>Brachionus</taxon>
    </lineage>
</organism>
<feature type="transmembrane region" description="Helical" evidence="1">
    <location>
        <begin position="156"/>
        <end position="183"/>
    </location>
</feature>
<feature type="transmembrane region" description="Helical" evidence="1">
    <location>
        <begin position="115"/>
        <end position="136"/>
    </location>
</feature>
<keyword evidence="1" id="KW-1133">Transmembrane helix</keyword>
<evidence type="ECO:0000313" key="3">
    <source>
        <dbReference type="Proteomes" id="UP000663879"/>
    </source>
</evidence>
<evidence type="ECO:0000313" key="2">
    <source>
        <dbReference type="EMBL" id="CAF1074160.1"/>
    </source>
</evidence>
<comment type="caution">
    <text evidence="2">The sequence shown here is derived from an EMBL/GenBank/DDBJ whole genome shotgun (WGS) entry which is preliminary data.</text>
</comment>
<dbReference type="InterPro" id="IPR040350">
    <property type="entry name" value="TMEM272"/>
</dbReference>